<gene>
    <name evidence="1" type="ORF">B5P46_02725</name>
</gene>
<reference evidence="1 2" key="1">
    <citation type="submission" date="2017-03" db="EMBL/GenBank/DDBJ databases">
        <authorList>
            <person name="Safronova V.I."/>
            <person name="Sazanova A.L."/>
            <person name="Chirak E.R."/>
        </authorList>
    </citation>
    <scope>NUCLEOTIDE SEQUENCE [LARGE SCALE GENOMIC DNA]</scope>
    <source>
        <strain evidence="1 2">Tri-43</strain>
    </source>
</reference>
<dbReference type="EMBL" id="MZMU01000002">
    <property type="protein sequence ID" value="RXT29988.1"/>
    <property type="molecule type" value="Genomic_DNA"/>
</dbReference>
<dbReference type="RefSeq" id="WP_129417353.1">
    <property type="nucleotide sequence ID" value="NZ_MZMU01000002.1"/>
</dbReference>
<organism evidence="1 2">
    <name type="scientific">Rhizobium leguminosarum</name>
    <dbReference type="NCBI Taxonomy" id="384"/>
    <lineage>
        <taxon>Bacteria</taxon>
        <taxon>Pseudomonadati</taxon>
        <taxon>Pseudomonadota</taxon>
        <taxon>Alphaproteobacteria</taxon>
        <taxon>Hyphomicrobiales</taxon>
        <taxon>Rhizobiaceae</taxon>
        <taxon>Rhizobium/Agrobacterium group</taxon>
        <taxon>Rhizobium</taxon>
    </lineage>
</organism>
<accession>A0A4Q1UGF9</accession>
<evidence type="ECO:0000313" key="2">
    <source>
        <dbReference type="Proteomes" id="UP000290767"/>
    </source>
</evidence>
<name>A0A4Q1UGF9_RHILE</name>
<evidence type="ECO:0000313" key="1">
    <source>
        <dbReference type="EMBL" id="RXT29988.1"/>
    </source>
</evidence>
<sequence length="116" mass="12385">MTSKSISTTTPDGVIEAISASHILHPHLHFSSPNEVLAADISAQEKRAILASWASDLYAVESVPELRQPPGVQCPVRYADILAALKALDGGGGTASLVGKGLRRSRPWMTSRIRAR</sequence>
<proteinExistence type="predicted"/>
<dbReference type="AlphaFoldDB" id="A0A4Q1UGF9"/>
<comment type="caution">
    <text evidence="1">The sequence shown here is derived from an EMBL/GenBank/DDBJ whole genome shotgun (WGS) entry which is preliminary data.</text>
</comment>
<dbReference type="Proteomes" id="UP000290767">
    <property type="component" value="Unassembled WGS sequence"/>
</dbReference>
<protein>
    <submittedName>
        <fullName evidence="1">Uncharacterized protein</fullName>
    </submittedName>
</protein>